<dbReference type="RefSeq" id="WP_126691411.1">
    <property type="nucleotide sequence ID" value="NZ_RXOF01000001.1"/>
</dbReference>
<evidence type="ECO:0000313" key="2">
    <source>
        <dbReference type="EMBL" id="RTQ53484.1"/>
    </source>
</evidence>
<gene>
    <name evidence="2" type="ORF">EJV47_01720</name>
</gene>
<dbReference type="EMBL" id="RXOF01000001">
    <property type="protein sequence ID" value="RTQ53484.1"/>
    <property type="molecule type" value="Genomic_DNA"/>
</dbReference>
<feature type="chain" id="PRO_5019032719" evidence="1">
    <location>
        <begin position="24"/>
        <end position="337"/>
    </location>
</feature>
<dbReference type="AlphaFoldDB" id="A0A431U867"/>
<organism evidence="2 3">
    <name type="scientific">Hymenobacter gummosus</name>
    <dbReference type="NCBI Taxonomy" id="1776032"/>
    <lineage>
        <taxon>Bacteria</taxon>
        <taxon>Pseudomonadati</taxon>
        <taxon>Bacteroidota</taxon>
        <taxon>Cytophagia</taxon>
        <taxon>Cytophagales</taxon>
        <taxon>Hymenobacteraceae</taxon>
        <taxon>Hymenobacter</taxon>
    </lineage>
</organism>
<proteinExistence type="predicted"/>
<name>A0A431U867_9BACT</name>
<feature type="signal peptide" evidence="1">
    <location>
        <begin position="1"/>
        <end position="23"/>
    </location>
</feature>
<keyword evidence="3" id="KW-1185">Reference proteome</keyword>
<evidence type="ECO:0000256" key="1">
    <source>
        <dbReference type="SAM" id="SignalP"/>
    </source>
</evidence>
<dbReference type="InterPro" id="IPR019853">
    <property type="entry name" value="GldB-like"/>
</dbReference>
<evidence type="ECO:0000313" key="3">
    <source>
        <dbReference type="Proteomes" id="UP000282184"/>
    </source>
</evidence>
<dbReference type="Pfam" id="PF25594">
    <property type="entry name" value="GldB_lipo"/>
    <property type="match status" value="1"/>
</dbReference>
<reference evidence="2 3" key="1">
    <citation type="submission" date="2018-12" db="EMBL/GenBank/DDBJ databases">
        <title>Hymenobacter gummosus sp. nov., isolated from a spring.</title>
        <authorList>
            <person name="Nie L."/>
        </authorList>
    </citation>
    <scope>NUCLEOTIDE SEQUENCE [LARGE SCALE GENOMIC DNA]</scope>
    <source>
        <strain evidence="2 3">KCTC 52166</strain>
    </source>
</reference>
<dbReference type="OrthoDB" id="976022at2"/>
<sequence>MPFPRLRPWLSLPLLAATLLLNACTNDQKCEMPAEIAAVKAPVQLDRLEKSFFQIKTPADAQRFMDAEPVFARYYLQRPRYPAPELQNMLVSLATNPKLRQFGQQADSTFGSTEQRQGELQRFFQHVRYYFPDFRVPQTKTYVSGLMGQDLFANDSLLVINIDYFVGPRAMYQPDAPNYLLRRYRPEYIMPRVAEVVSSKYNRKQLINTTMLGEMIQNGKALYFAEKTLPCTADTLLMGFSAKDMENVHYNEAKIWGHFLQKNLLYSTQPFQIQKYVGERPNVPEIDKTCPGRVGSWVGWQIVRKYMADNPQVTLAQLMANKDAQRILNDSHYRPKK</sequence>
<protein>
    <submittedName>
        <fullName evidence="2">Gliding motility lipoprotein GldB</fullName>
    </submittedName>
</protein>
<keyword evidence="1" id="KW-0732">Signal</keyword>
<accession>A0A431U867</accession>
<keyword evidence="2" id="KW-0449">Lipoprotein</keyword>
<comment type="caution">
    <text evidence="2">The sequence shown here is derived from an EMBL/GenBank/DDBJ whole genome shotgun (WGS) entry which is preliminary data.</text>
</comment>
<dbReference type="Proteomes" id="UP000282184">
    <property type="component" value="Unassembled WGS sequence"/>
</dbReference>